<evidence type="ECO:0000313" key="2">
    <source>
        <dbReference type="Proteomes" id="UP001462640"/>
    </source>
</evidence>
<accession>A0ABV0GHD9</accession>
<organism evidence="1 2">
    <name type="scientific">Roseateles flavus</name>
    <dbReference type="NCBI Taxonomy" id="3149041"/>
    <lineage>
        <taxon>Bacteria</taxon>
        <taxon>Pseudomonadati</taxon>
        <taxon>Pseudomonadota</taxon>
        <taxon>Betaproteobacteria</taxon>
        <taxon>Burkholderiales</taxon>
        <taxon>Sphaerotilaceae</taxon>
        <taxon>Roseateles</taxon>
    </lineage>
</organism>
<evidence type="ECO:0008006" key="3">
    <source>
        <dbReference type="Google" id="ProtNLM"/>
    </source>
</evidence>
<gene>
    <name evidence="1" type="ORF">ABDJ40_17025</name>
</gene>
<name>A0ABV0GHD9_9BURK</name>
<dbReference type="RefSeq" id="WP_347611565.1">
    <property type="nucleotide sequence ID" value="NZ_JBDPZC010000008.1"/>
</dbReference>
<keyword evidence="2" id="KW-1185">Reference proteome</keyword>
<dbReference type="EMBL" id="JBDPZC010000008">
    <property type="protein sequence ID" value="MEO3714472.1"/>
    <property type="molecule type" value="Genomic_DNA"/>
</dbReference>
<comment type="caution">
    <text evidence="1">The sequence shown here is derived from an EMBL/GenBank/DDBJ whole genome shotgun (WGS) entry which is preliminary data.</text>
</comment>
<reference evidence="1 2" key="1">
    <citation type="submission" date="2024-05" db="EMBL/GenBank/DDBJ databases">
        <title>Roseateles sp. 2.12 16S ribosomal RNA gene Genome sequencing and assembly.</title>
        <authorList>
            <person name="Woo H."/>
        </authorList>
    </citation>
    <scope>NUCLEOTIDE SEQUENCE [LARGE SCALE GENOMIC DNA]</scope>
    <source>
        <strain evidence="1 2">2.12</strain>
    </source>
</reference>
<dbReference type="Proteomes" id="UP001462640">
    <property type="component" value="Unassembled WGS sequence"/>
</dbReference>
<proteinExistence type="predicted"/>
<evidence type="ECO:0000313" key="1">
    <source>
        <dbReference type="EMBL" id="MEO3714472.1"/>
    </source>
</evidence>
<protein>
    <recommendedName>
        <fullName evidence="3">GspL cytoplasmic actin-ATPase-like domain-containing protein</fullName>
    </recommendedName>
</protein>
<sequence>MSPSMNEARREAVANALGRWPLRGAEPRSLWLDAQGLADADGHRIADAELPASGLDLLLSEHLLTPLVAEAGLDLPGAEDIRQHAAHLLGHYHGPQAQGWPLAPWSQGHGALRRCGAWALSCAGSGERWTALQAHLRSARPASLACLEACRRQEPGWARAPYAALAWVESGLLCWLELQAGVLQSVRHLRLAEPTPEALCRRLQPLLARLPAGSETLLAGCGLSAPLGPPPTGVRVLGSPEALAAARPDPLLWAWPAPAPREASGDFRPPVQPLARWRWPLLGVAVLCLGLAAQEAWQAHAQRQFAQDSVSRLQARQASPAPRVDRGAKAGTAEPKALLEARQSLHLPWPVLLAQVEAAALDEQQRPRVAWLGLDLQAARAEVRLEGQAEDRSQILAVADALARLPGWTEVLPAAIQAEEGGRPGLRFSLQARLAPALAAEAGMPVGAAASAASMPGGLP</sequence>